<dbReference type="Proteomes" id="UP001500280">
    <property type="component" value="Unassembled WGS sequence"/>
</dbReference>
<dbReference type="SUPFAM" id="SSF50969">
    <property type="entry name" value="YVTN repeat-like/Quinoprotein amine dehydrogenase"/>
    <property type="match status" value="1"/>
</dbReference>
<dbReference type="Gene3D" id="2.130.10.10">
    <property type="entry name" value="YVTN repeat-like/Quinoprotein amine dehydrogenase"/>
    <property type="match status" value="1"/>
</dbReference>
<evidence type="ECO:0000256" key="1">
    <source>
        <dbReference type="SAM" id="SignalP"/>
    </source>
</evidence>
<gene>
    <name evidence="2" type="ORF">GCM10009745_59180</name>
</gene>
<dbReference type="InterPro" id="IPR011047">
    <property type="entry name" value="Quinoprotein_ADH-like_sf"/>
</dbReference>
<proteinExistence type="predicted"/>
<reference evidence="2 3" key="1">
    <citation type="journal article" date="2019" name="Int. J. Syst. Evol. Microbiol.">
        <title>The Global Catalogue of Microorganisms (GCM) 10K type strain sequencing project: providing services to taxonomists for standard genome sequencing and annotation.</title>
        <authorList>
            <consortium name="The Broad Institute Genomics Platform"/>
            <consortium name="The Broad Institute Genome Sequencing Center for Infectious Disease"/>
            <person name="Wu L."/>
            <person name="Ma J."/>
        </authorList>
    </citation>
    <scope>NUCLEOTIDE SEQUENCE [LARGE SCALE GENOMIC DNA]</scope>
    <source>
        <strain evidence="2 3">JCM 14307</strain>
    </source>
</reference>
<dbReference type="RefSeq" id="WP_344158975.1">
    <property type="nucleotide sequence ID" value="NZ_BAAANF010000019.1"/>
</dbReference>
<accession>A0ABN2IFP2</accession>
<evidence type="ECO:0000313" key="2">
    <source>
        <dbReference type="EMBL" id="GAA1703860.1"/>
    </source>
</evidence>
<dbReference type="InterPro" id="IPR011044">
    <property type="entry name" value="Quino_amine_DH_bsu"/>
</dbReference>
<evidence type="ECO:0000313" key="3">
    <source>
        <dbReference type="Proteomes" id="UP001500280"/>
    </source>
</evidence>
<dbReference type="SUPFAM" id="SSF50998">
    <property type="entry name" value="Quinoprotein alcohol dehydrogenase-like"/>
    <property type="match status" value="1"/>
</dbReference>
<keyword evidence="1" id="KW-0732">Signal</keyword>
<feature type="chain" id="PRO_5047514515" description="WD40 repeat domain-containing protein" evidence="1">
    <location>
        <begin position="22"/>
        <end position="653"/>
    </location>
</feature>
<comment type="caution">
    <text evidence="2">The sequence shown here is derived from an EMBL/GenBank/DDBJ whole genome shotgun (WGS) entry which is preliminary data.</text>
</comment>
<protein>
    <recommendedName>
        <fullName evidence="4">WD40 repeat domain-containing protein</fullName>
    </recommendedName>
</protein>
<feature type="signal peptide" evidence="1">
    <location>
        <begin position="1"/>
        <end position="21"/>
    </location>
</feature>
<dbReference type="EMBL" id="BAAANF010000019">
    <property type="protein sequence ID" value="GAA1703860.1"/>
    <property type="molecule type" value="Genomic_DNA"/>
</dbReference>
<keyword evidence="3" id="KW-1185">Reference proteome</keyword>
<evidence type="ECO:0008006" key="4">
    <source>
        <dbReference type="Google" id="ProtNLM"/>
    </source>
</evidence>
<sequence length="653" mass="68879">MVLALALVAVSVVASPEDALAGPTACADPAVQRFGPASVSGAIVTAAVDKGHAYVVTRGQTPPVVGDVDLATRQVVRSTTLPDGPAEGRPEGAWASAVAGGNVYFGTYPVPDLYRFDPVTGKATFLRSFGANGGFIWSMAAASNGTLYLGTYPDGKVWEYVPSTGAVRDFGVLATGERYVRSLAVDDTTVYAGLLDKARLIAIDRSSGAKRQLATGPTGFTVLTTNGDRVLAGSGGTLIDVRKDGTDLKSIDLGGRSADAITVSPDGTAYLSTRPRGAILSYRSGDTAAVEIGTPRAEEETRTIVPIDGHLTGFTGSGGWWEMDPGTGQSTYTDLMAAGLTAGAERPQSMLLISGKAVYIGGHFSMTVRNLATGLHRRFWVPGEPKALVQRGDKVYAAIYPSGQIIEIDQATDAIRSLGYLGHGQQRPWDLEYDAVTDKLLVASSALGASLKGALSIVDPDTGEMNVYVDVIPDQSLMTLSLDSAKGIVYLGGDVRGGGGTTPTQTSASIAAFDLPTRKVLWRNSPIANYQTFQDLKVHPNVNLLYGVYKRTASWFAMDLATRKIVRKGSLAGYGELHLQRGKVFTATYYGGGNVHELSGTTAQLIATGLGDEWYTNPQLAFQPSTWNAWTLAGRDLALIRLDPTCPPVNVNG</sequence>
<organism evidence="2 3">
    <name type="scientific">Kribbella yunnanensis</name>
    <dbReference type="NCBI Taxonomy" id="190194"/>
    <lineage>
        <taxon>Bacteria</taxon>
        <taxon>Bacillati</taxon>
        <taxon>Actinomycetota</taxon>
        <taxon>Actinomycetes</taxon>
        <taxon>Propionibacteriales</taxon>
        <taxon>Kribbellaceae</taxon>
        <taxon>Kribbella</taxon>
    </lineage>
</organism>
<dbReference type="InterPro" id="IPR015943">
    <property type="entry name" value="WD40/YVTN_repeat-like_dom_sf"/>
</dbReference>
<name>A0ABN2IFP2_9ACTN</name>